<proteinExistence type="predicted"/>
<sequence>MANIKNIKKHDECADYIKIENQCVIDNEEFSVFYKKSDDIGVTDKKISSEINEKFKKNKYNRKFLYAIG</sequence>
<evidence type="ECO:0000313" key="1">
    <source>
        <dbReference type="EMBL" id="VAW62899.1"/>
    </source>
</evidence>
<gene>
    <name evidence="1" type="ORF">MNBD_GAMMA10-1525</name>
</gene>
<organism evidence="1">
    <name type="scientific">hydrothermal vent metagenome</name>
    <dbReference type="NCBI Taxonomy" id="652676"/>
    <lineage>
        <taxon>unclassified sequences</taxon>
        <taxon>metagenomes</taxon>
        <taxon>ecological metagenomes</taxon>
    </lineage>
</organism>
<reference evidence="1" key="1">
    <citation type="submission" date="2018-06" db="EMBL/GenBank/DDBJ databases">
        <authorList>
            <person name="Zhirakovskaya E."/>
        </authorList>
    </citation>
    <scope>NUCLEOTIDE SEQUENCE</scope>
</reference>
<accession>A0A3B0XM07</accession>
<dbReference type="AlphaFoldDB" id="A0A3B0XM07"/>
<dbReference type="EMBL" id="UOFJ01000081">
    <property type="protein sequence ID" value="VAW62899.1"/>
    <property type="molecule type" value="Genomic_DNA"/>
</dbReference>
<protein>
    <submittedName>
        <fullName evidence="1">Uncharacterized protein</fullName>
    </submittedName>
</protein>
<name>A0A3B0XM07_9ZZZZ</name>